<dbReference type="Proteomes" id="UP000676169">
    <property type="component" value="Chromosome"/>
</dbReference>
<accession>A0A975J0B0</accession>
<name>A0A975J0B0_9BACT</name>
<reference evidence="2" key="1">
    <citation type="submission" date="2021-04" db="EMBL/GenBank/DDBJ databases">
        <title>Luteolibacter sp. 32A isolated from the skin of an Anderson's salamander (Ambystoma andersonii).</title>
        <authorList>
            <person name="Spergser J."/>
            <person name="Busse H.-J."/>
        </authorList>
    </citation>
    <scope>NUCLEOTIDE SEQUENCE</scope>
    <source>
        <strain evidence="2">32A</strain>
    </source>
</reference>
<evidence type="ECO:0000313" key="2">
    <source>
        <dbReference type="EMBL" id="QUE51660.1"/>
    </source>
</evidence>
<keyword evidence="1" id="KW-0472">Membrane</keyword>
<proteinExistence type="predicted"/>
<dbReference type="KEGG" id="lamb:KBB96_01910"/>
<keyword evidence="3" id="KW-1185">Reference proteome</keyword>
<keyword evidence="1" id="KW-0812">Transmembrane</keyword>
<feature type="transmembrane region" description="Helical" evidence="1">
    <location>
        <begin position="29"/>
        <end position="53"/>
    </location>
</feature>
<gene>
    <name evidence="2" type="ORF">KBB96_01910</name>
</gene>
<protein>
    <submittedName>
        <fullName evidence="2">Uncharacterized protein</fullName>
    </submittedName>
</protein>
<evidence type="ECO:0000313" key="3">
    <source>
        <dbReference type="Proteomes" id="UP000676169"/>
    </source>
</evidence>
<dbReference type="AlphaFoldDB" id="A0A975J0B0"/>
<evidence type="ECO:0000256" key="1">
    <source>
        <dbReference type="SAM" id="Phobius"/>
    </source>
</evidence>
<dbReference type="EMBL" id="CP073100">
    <property type="protein sequence ID" value="QUE51660.1"/>
    <property type="molecule type" value="Genomic_DNA"/>
</dbReference>
<sequence length="57" mass="6039">MKALSAALIVMAGLYTLTAAVSHMGLLSIPGMIMTAVSFAIIGFGMSGWWACLKYDR</sequence>
<organism evidence="2 3">
    <name type="scientific">Luteolibacter ambystomatis</name>
    <dbReference type="NCBI Taxonomy" id="2824561"/>
    <lineage>
        <taxon>Bacteria</taxon>
        <taxon>Pseudomonadati</taxon>
        <taxon>Verrucomicrobiota</taxon>
        <taxon>Verrucomicrobiia</taxon>
        <taxon>Verrucomicrobiales</taxon>
        <taxon>Verrucomicrobiaceae</taxon>
        <taxon>Luteolibacter</taxon>
    </lineage>
</organism>
<dbReference type="RefSeq" id="WP_211631799.1">
    <property type="nucleotide sequence ID" value="NZ_CP073100.1"/>
</dbReference>
<keyword evidence="1" id="KW-1133">Transmembrane helix</keyword>